<name>A0ACC4D4B3_POPAL</name>
<dbReference type="EMBL" id="RCHU02000001">
    <property type="protein sequence ID" value="KAL3612428.1"/>
    <property type="molecule type" value="Genomic_DNA"/>
</dbReference>
<evidence type="ECO:0000313" key="2">
    <source>
        <dbReference type="Proteomes" id="UP000309997"/>
    </source>
</evidence>
<comment type="caution">
    <text evidence="1">The sequence shown here is derived from an EMBL/GenBank/DDBJ whole genome shotgun (WGS) entry which is preliminary data.</text>
</comment>
<reference evidence="1 2" key="1">
    <citation type="journal article" date="2024" name="Plant Biotechnol. J.">
        <title>Genome and CRISPR/Cas9 system of a widespread forest tree (Populus alba) in the world.</title>
        <authorList>
            <person name="Liu Y.J."/>
            <person name="Jiang P.F."/>
            <person name="Han X.M."/>
            <person name="Li X.Y."/>
            <person name="Wang H.M."/>
            <person name="Wang Y.J."/>
            <person name="Wang X.X."/>
            <person name="Zeng Q.Y."/>
        </authorList>
    </citation>
    <scope>NUCLEOTIDE SEQUENCE [LARGE SCALE GENOMIC DNA]</scope>
    <source>
        <strain evidence="2">cv. PAL-ZL1</strain>
    </source>
</reference>
<organism evidence="1 2">
    <name type="scientific">Populus alba</name>
    <name type="common">White poplar</name>
    <dbReference type="NCBI Taxonomy" id="43335"/>
    <lineage>
        <taxon>Eukaryota</taxon>
        <taxon>Viridiplantae</taxon>
        <taxon>Streptophyta</taxon>
        <taxon>Embryophyta</taxon>
        <taxon>Tracheophyta</taxon>
        <taxon>Spermatophyta</taxon>
        <taxon>Magnoliopsida</taxon>
        <taxon>eudicotyledons</taxon>
        <taxon>Gunneridae</taxon>
        <taxon>Pentapetalae</taxon>
        <taxon>rosids</taxon>
        <taxon>fabids</taxon>
        <taxon>Malpighiales</taxon>
        <taxon>Salicaceae</taxon>
        <taxon>Saliceae</taxon>
        <taxon>Populus</taxon>
    </lineage>
</organism>
<gene>
    <name evidence="1" type="ORF">D5086_003448</name>
</gene>
<proteinExistence type="predicted"/>
<keyword evidence="2" id="KW-1185">Reference proteome</keyword>
<sequence>MIRVSIVGNLLICCTAFYTDRLSSCGTKRGIDFEHWIPNSLSGLGARFVCCQRREIHGLARSPGAIDVLQNELKSLQKRQNTLLSCLNMFKRVAS</sequence>
<protein>
    <submittedName>
        <fullName evidence="1">Uncharacterized protein</fullName>
    </submittedName>
</protein>
<dbReference type="Proteomes" id="UP000309997">
    <property type="component" value="Unassembled WGS sequence"/>
</dbReference>
<evidence type="ECO:0000313" key="1">
    <source>
        <dbReference type="EMBL" id="KAL3612428.1"/>
    </source>
</evidence>
<accession>A0ACC4D4B3</accession>